<evidence type="ECO:0000313" key="3">
    <source>
        <dbReference type="Proteomes" id="UP000664277"/>
    </source>
</evidence>
<reference evidence="2" key="1">
    <citation type="submission" date="2021-02" db="EMBL/GenBank/DDBJ databases">
        <title>Genome-Resolved Metagenomics of a Microbial Community Performing Photosynthetic Biological Nutrient Removal.</title>
        <authorList>
            <person name="Mcdaniel E.A."/>
        </authorList>
    </citation>
    <scope>NUCLEOTIDE SEQUENCE</scope>
    <source>
        <strain evidence="2">UWPOB_OBS1</strain>
    </source>
</reference>
<dbReference type="Proteomes" id="UP000664277">
    <property type="component" value="Unassembled WGS sequence"/>
</dbReference>
<dbReference type="EMBL" id="JAFLCK010000036">
    <property type="protein sequence ID" value="MBN8662350.1"/>
    <property type="molecule type" value="Genomic_DNA"/>
</dbReference>
<dbReference type="InterPro" id="IPR025497">
    <property type="entry name" value="PatA-like_N"/>
</dbReference>
<dbReference type="AlphaFoldDB" id="A0A8J7TMN0"/>
<name>A0A8J7TMN0_9BACT</name>
<evidence type="ECO:0000313" key="2">
    <source>
        <dbReference type="EMBL" id="MBN8662350.1"/>
    </source>
</evidence>
<organism evidence="2 3">
    <name type="scientific">Candidatus Obscuribacter phosphatis</name>
    <dbReference type="NCBI Taxonomy" id="1906157"/>
    <lineage>
        <taxon>Bacteria</taxon>
        <taxon>Bacillati</taxon>
        <taxon>Candidatus Melainabacteria</taxon>
        <taxon>Candidatus Obscuribacterales</taxon>
        <taxon>Candidatus Obscuribacteraceae</taxon>
        <taxon>Candidatus Obscuribacter</taxon>
    </lineage>
</organism>
<feature type="domain" description="PatA-like N-terminal" evidence="1">
    <location>
        <begin position="3"/>
        <end position="89"/>
    </location>
</feature>
<proteinExistence type="predicted"/>
<comment type="caution">
    <text evidence="2">The sequence shown here is derived from an EMBL/GenBank/DDBJ whole genome shotgun (WGS) entry which is preliminary data.</text>
</comment>
<protein>
    <submittedName>
        <fullName evidence="2">DUF4388 domain-containing protein</fullName>
    </submittedName>
</protein>
<evidence type="ECO:0000259" key="1">
    <source>
        <dbReference type="Pfam" id="PF14332"/>
    </source>
</evidence>
<accession>A0A8J7TMN0</accession>
<sequence>MIEGSLVDVGLPGLLQLLATEAGKSYKVRLLNGNNRGELFLSEGELIYAAFGILEGDDALIELLAWREGGFIVDKLSSRFRETITPNMKLPMRLTNSFADQMAFLTEQGMGLNTEIVTSSRFGTAEWQAVLAKQPLTKDDFVVLGWAKEGRSMREAMREFQFDAVRATASLYRLVLTGSVEPCQKFAESLGLGTALGAQTSEELPLLNEASSDNMEGDIEQEKALKQSEKSAKEAKIKQELENKILSANPEGSAAQTFESLPALTAQDVEAHKKKAAVAVEPKPAGAFDIRRTDPLPLVAIDIERLFQVSLPLAPFGQIALNNDALDNDLKSILSDFREKKSLIEVATAKGRYPGQVLYTCKFSLERGYLEPPDAVVSLTIDLLLGRVELDQYLLQRRRMTGEELRELNEMSRQKGVRLIELFVQTGIITQSDLDRLNAERERFAPR</sequence>
<dbReference type="Pfam" id="PF14332">
    <property type="entry name" value="DUF4388"/>
    <property type="match status" value="1"/>
</dbReference>
<gene>
    <name evidence="2" type="ORF">J0M35_18415</name>
</gene>